<comment type="caution">
    <text evidence="1">The sequence shown here is derived from an EMBL/GenBank/DDBJ whole genome shotgun (WGS) entry which is preliminary data.</text>
</comment>
<name>A0A5M4FEH2_9ACTN</name>
<gene>
    <name evidence="1" type="ORF">ESP70_010360</name>
</gene>
<organism evidence="1 2">
    <name type="scientific">Aeromicrobium ginsengisoli</name>
    <dbReference type="NCBI Taxonomy" id="363867"/>
    <lineage>
        <taxon>Bacteria</taxon>
        <taxon>Bacillati</taxon>
        <taxon>Actinomycetota</taxon>
        <taxon>Actinomycetes</taxon>
        <taxon>Propionibacteriales</taxon>
        <taxon>Nocardioidaceae</taxon>
        <taxon>Aeromicrobium</taxon>
    </lineage>
</organism>
<dbReference type="RefSeq" id="WP_149689190.1">
    <property type="nucleotide sequence ID" value="NZ_SDPQ02000002.1"/>
</dbReference>
<dbReference type="Proteomes" id="UP000380867">
    <property type="component" value="Unassembled WGS sequence"/>
</dbReference>
<protein>
    <submittedName>
        <fullName evidence="1">Uncharacterized protein</fullName>
    </submittedName>
</protein>
<evidence type="ECO:0000313" key="1">
    <source>
        <dbReference type="EMBL" id="KAA1397745.1"/>
    </source>
</evidence>
<dbReference type="OrthoDB" id="3786935at2"/>
<reference evidence="1" key="1">
    <citation type="submission" date="2019-09" db="EMBL/GenBank/DDBJ databases">
        <authorList>
            <person name="Li J."/>
        </authorList>
    </citation>
    <scope>NUCLEOTIDE SEQUENCE [LARGE SCALE GENOMIC DNA]</scope>
    <source>
        <strain evidence="1">JCM 14732</strain>
    </source>
</reference>
<proteinExistence type="predicted"/>
<dbReference type="AlphaFoldDB" id="A0A5M4FEH2"/>
<evidence type="ECO:0000313" key="2">
    <source>
        <dbReference type="Proteomes" id="UP000380867"/>
    </source>
</evidence>
<keyword evidence="2" id="KW-1185">Reference proteome</keyword>
<accession>A0A5M4FEH2</accession>
<sequence length="183" mass="20207">MVLIATLASCNDSEPDPVPTATKSATTTPTSTKAAWESKYNAKEIAAYKEALARYEAYLSESQPVWAAGRATPGAKKLFQKYYIPWTVYWRQLQQFDKSDIRIARNAKVLTSEPTRVKFGGDGATVTIEQCVDATNIGATQGDKPLKNAFDKPQLNEIIMSQVDGRWYLTQLPAAPKDRPCNG</sequence>
<dbReference type="EMBL" id="SDPQ02000002">
    <property type="protein sequence ID" value="KAA1397745.1"/>
    <property type="molecule type" value="Genomic_DNA"/>
</dbReference>